<sequence>MVALTISLPPVHLEQMHALEPPSPNHLTPASIDEPFHLYLAPSGDSATTLVGPLKIIKIIDCNPLEKVPSKVPSLDTSTSGSVTLDGDAPTKVAKADKASAKAAKRQARRDLNRAKRKAEAAAVERKQQPWEVTLGDIGTSAQGPSQSATTQIDSSRFTVPSECRYGRTLPIFTYDLSHAPAVAVVETLVADYGAWSITLTDPSYRIFLSPALDVAISFKVVRSLRVAVAFGDPVCHPARLPSAVADFHAFCRARGWGVAFVAARSATAKVAQVTGWATVQFAVEQIVEPASNPVLDGTRGRRQALVVKKLAREAPVQIYRPVEGRNAELESQLQEAYETVYAVKEERDGAPYSTKLRLFALPNLSTVLYTTDSTGLPNGIVGLLRVGEGRYLLDPLVATPSAPTGTTDYLTVLAMGYARRLGASLSFGTEPTPNVGEVYGMRRFMEAETRLVHAATYTAFGMDGKKTLHKFHPSRSEALHLVLGSSGVLGQSAAAAAIWKATHLHYRPVIAPLVGLVEQRQAGETLEAMLSLLVERGQLRPYLEQCISSGSDTACEGPAED</sequence>
<accession>A0AA48QWI8</accession>
<gene>
    <name evidence="8" type="ORF">CcaverHIS019_0500580</name>
</gene>
<dbReference type="RefSeq" id="XP_060457695.1">
    <property type="nucleotide sequence ID" value="XM_060601175.1"/>
</dbReference>
<keyword evidence="2" id="KW-1003">Cell membrane</keyword>
<dbReference type="GeneID" id="85496300"/>
<feature type="domain" description="Phosphatidylglycerol lysyltransferase C-terminal" evidence="7">
    <location>
        <begin position="201"/>
        <end position="454"/>
    </location>
</feature>
<comment type="subcellular location">
    <subcellularLocation>
        <location evidence="1">Cell membrane</location>
        <topology evidence="1">Multi-pass membrane protein</topology>
    </subcellularLocation>
</comment>
<keyword evidence="5" id="KW-0472">Membrane</keyword>
<protein>
    <recommendedName>
        <fullName evidence="7">Phosphatidylglycerol lysyltransferase C-terminal domain-containing protein</fullName>
    </recommendedName>
</protein>
<evidence type="ECO:0000259" key="7">
    <source>
        <dbReference type="Pfam" id="PF09924"/>
    </source>
</evidence>
<dbReference type="PANTHER" id="PTHR34697:SF2">
    <property type="entry name" value="PHOSPHATIDYLGLYCEROL LYSYLTRANSFERASE"/>
    <property type="match status" value="1"/>
</dbReference>
<dbReference type="InterPro" id="IPR024320">
    <property type="entry name" value="LPG_synthase_C"/>
</dbReference>
<feature type="compositionally biased region" description="Basic and acidic residues" evidence="6">
    <location>
        <begin position="109"/>
        <end position="123"/>
    </location>
</feature>
<dbReference type="Pfam" id="PF09924">
    <property type="entry name" value="LPG_synthase_C"/>
    <property type="match status" value="1"/>
</dbReference>
<evidence type="ECO:0000256" key="6">
    <source>
        <dbReference type="SAM" id="MobiDB-lite"/>
    </source>
</evidence>
<evidence type="ECO:0000256" key="1">
    <source>
        <dbReference type="ARBA" id="ARBA00004651"/>
    </source>
</evidence>
<reference evidence="8" key="1">
    <citation type="journal article" date="2023" name="BMC Genomics">
        <title>Chromosome-level genome assemblies of Cutaneotrichosporon spp. (Trichosporonales, Basidiomycota) reveal imbalanced evolution between nucleotide sequences and chromosome synteny.</title>
        <authorList>
            <person name="Kobayashi Y."/>
            <person name="Kayamori A."/>
            <person name="Aoki K."/>
            <person name="Shiwa Y."/>
            <person name="Matsutani M."/>
            <person name="Fujita N."/>
            <person name="Sugita T."/>
            <person name="Iwasaki W."/>
            <person name="Tanaka N."/>
            <person name="Takashima M."/>
        </authorList>
    </citation>
    <scope>NUCLEOTIDE SEQUENCE</scope>
    <source>
        <strain evidence="8">HIS019</strain>
    </source>
</reference>
<evidence type="ECO:0000313" key="9">
    <source>
        <dbReference type="Proteomes" id="UP001233271"/>
    </source>
</evidence>
<dbReference type="PANTHER" id="PTHR34697">
    <property type="entry name" value="PHOSPHATIDYLGLYCEROL LYSYLTRANSFERASE"/>
    <property type="match status" value="1"/>
</dbReference>
<dbReference type="Proteomes" id="UP001233271">
    <property type="component" value="Chromosome 5"/>
</dbReference>
<dbReference type="GO" id="GO:0055091">
    <property type="term" value="P:phospholipid homeostasis"/>
    <property type="evidence" value="ECO:0007669"/>
    <property type="project" value="TreeGrafter"/>
</dbReference>
<dbReference type="KEGG" id="ccac:CcaHIS019_0500580"/>
<feature type="region of interest" description="Disordered" evidence="6">
    <location>
        <begin position="72"/>
        <end position="123"/>
    </location>
</feature>
<keyword evidence="4" id="KW-1133">Transmembrane helix</keyword>
<evidence type="ECO:0000313" key="8">
    <source>
        <dbReference type="EMBL" id="BEI92430.1"/>
    </source>
</evidence>
<proteinExistence type="predicted"/>
<organism evidence="8 9">
    <name type="scientific">Cutaneotrichosporon cavernicola</name>
    <dbReference type="NCBI Taxonomy" id="279322"/>
    <lineage>
        <taxon>Eukaryota</taxon>
        <taxon>Fungi</taxon>
        <taxon>Dikarya</taxon>
        <taxon>Basidiomycota</taxon>
        <taxon>Agaricomycotina</taxon>
        <taxon>Tremellomycetes</taxon>
        <taxon>Trichosporonales</taxon>
        <taxon>Trichosporonaceae</taxon>
        <taxon>Cutaneotrichosporon</taxon>
    </lineage>
</organism>
<evidence type="ECO:0000256" key="4">
    <source>
        <dbReference type="ARBA" id="ARBA00022989"/>
    </source>
</evidence>
<dbReference type="InterPro" id="IPR051211">
    <property type="entry name" value="PG_lysyltransferase"/>
</dbReference>
<keyword evidence="9" id="KW-1185">Reference proteome</keyword>
<evidence type="ECO:0000256" key="3">
    <source>
        <dbReference type="ARBA" id="ARBA00022692"/>
    </source>
</evidence>
<dbReference type="GO" id="GO:0005886">
    <property type="term" value="C:plasma membrane"/>
    <property type="evidence" value="ECO:0007669"/>
    <property type="project" value="UniProtKB-SubCell"/>
</dbReference>
<dbReference type="GO" id="GO:0016755">
    <property type="term" value="F:aminoacyltransferase activity"/>
    <property type="evidence" value="ECO:0007669"/>
    <property type="project" value="TreeGrafter"/>
</dbReference>
<dbReference type="AlphaFoldDB" id="A0AA48QWI8"/>
<dbReference type="EMBL" id="AP028216">
    <property type="protein sequence ID" value="BEI92430.1"/>
    <property type="molecule type" value="Genomic_DNA"/>
</dbReference>
<evidence type="ECO:0000256" key="5">
    <source>
        <dbReference type="ARBA" id="ARBA00023136"/>
    </source>
</evidence>
<name>A0AA48QWI8_9TREE</name>
<evidence type="ECO:0000256" key="2">
    <source>
        <dbReference type="ARBA" id="ARBA00022475"/>
    </source>
</evidence>
<keyword evidence="3" id="KW-0812">Transmembrane</keyword>